<evidence type="ECO:0000256" key="1">
    <source>
        <dbReference type="ARBA" id="ARBA00022448"/>
    </source>
</evidence>
<dbReference type="InterPro" id="IPR027417">
    <property type="entry name" value="P-loop_NTPase"/>
</dbReference>
<dbReference type="GO" id="GO:0005524">
    <property type="term" value="F:ATP binding"/>
    <property type="evidence" value="ECO:0007669"/>
    <property type="project" value="UniProtKB-KW"/>
</dbReference>
<dbReference type="PANTHER" id="PTHR42794:SF1">
    <property type="entry name" value="HEMIN IMPORT ATP-BINDING PROTEIN HMUV"/>
    <property type="match status" value="1"/>
</dbReference>
<dbReference type="AlphaFoldDB" id="A0A650F5H0"/>
<gene>
    <name evidence="7" type="ORF">Unknown280_1770</name>
</gene>
<evidence type="ECO:0000256" key="5">
    <source>
        <dbReference type="ARBA" id="ARBA00037066"/>
    </source>
</evidence>
<evidence type="ECO:0000256" key="4">
    <source>
        <dbReference type="ARBA" id="ARBA00022967"/>
    </source>
</evidence>
<keyword evidence="1" id="KW-0813">Transport</keyword>
<sequence length="274" mass="30731">MSFLKFQDVNFSYPPLEGDVDEEGKQIVPPVIFDHFSAELPAGFVSLVGPNGSGKSTFMLLAAGRILPVQGGVELFGKDTRTLSQEERDERASYIYQNMELETEDECGALLQFVYKNGLLGGAGRGIRNPEKDFLEEVNEVFEVKPLAQKKFNALSKGELQRMLVAFSILYGSRSIFMDEPFFAMEDKYKHAALQYLKEYSAATCVSIYISMHELDLTRKYAETVMLFYPNHDIDLGTAEEVLTDADLEKAYGVPVAMLKHSEALTREMIGGRM</sequence>
<keyword evidence="4" id="KW-1278">Translocase</keyword>
<dbReference type="Gene3D" id="3.40.50.300">
    <property type="entry name" value="P-loop containing nucleotide triphosphate hydrolases"/>
    <property type="match status" value="1"/>
</dbReference>
<comment type="function">
    <text evidence="5">Part of the ABC transporter complex HmuTUV involved in hemin import. Responsible for energy coupling to the transport system.</text>
</comment>
<keyword evidence="2" id="KW-0547">Nucleotide-binding</keyword>
<dbReference type="PANTHER" id="PTHR42794">
    <property type="entry name" value="HEMIN IMPORT ATP-BINDING PROTEIN HMUV"/>
    <property type="match status" value="1"/>
</dbReference>
<dbReference type="EMBL" id="MN577574">
    <property type="protein sequence ID" value="QGT51485.1"/>
    <property type="molecule type" value="Genomic_DNA"/>
</dbReference>
<dbReference type="Pfam" id="PF00005">
    <property type="entry name" value="ABC_tran"/>
    <property type="match status" value="1"/>
</dbReference>
<dbReference type="InterPro" id="IPR003593">
    <property type="entry name" value="AAA+_ATPase"/>
</dbReference>
<evidence type="ECO:0000259" key="6">
    <source>
        <dbReference type="PROSITE" id="PS50893"/>
    </source>
</evidence>
<evidence type="ECO:0000313" key="7">
    <source>
        <dbReference type="EMBL" id="QGT51485.1"/>
    </source>
</evidence>
<name>A0A650F5H0_9SPIO</name>
<dbReference type="SUPFAM" id="SSF52540">
    <property type="entry name" value="P-loop containing nucleoside triphosphate hydrolases"/>
    <property type="match status" value="1"/>
</dbReference>
<keyword evidence="3" id="KW-0067">ATP-binding</keyword>
<evidence type="ECO:0000256" key="2">
    <source>
        <dbReference type="ARBA" id="ARBA00022741"/>
    </source>
</evidence>
<evidence type="ECO:0000256" key="3">
    <source>
        <dbReference type="ARBA" id="ARBA00022840"/>
    </source>
</evidence>
<organism evidence="7">
    <name type="scientific">uncultured Spirochaetaceae bacterium</name>
    <dbReference type="NCBI Taxonomy" id="201186"/>
    <lineage>
        <taxon>Bacteria</taxon>
        <taxon>Pseudomonadati</taxon>
        <taxon>Spirochaetota</taxon>
        <taxon>Spirochaetia</taxon>
        <taxon>Spirochaetales</taxon>
        <taxon>Spirochaetaceae</taxon>
        <taxon>environmental samples</taxon>
    </lineage>
</organism>
<protein>
    <submittedName>
        <fullName evidence="7">ABC transporter ATPase</fullName>
    </submittedName>
</protein>
<dbReference type="GO" id="GO:0016887">
    <property type="term" value="F:ATP hydrolysis activity"/>
    <property type="evidence" value="ECO:0007669"/>
    <property type="project" value="InterPro"/>
</dbReference>
<dbReference type="InterPro" id="IPR003439">
    <property type="entry name" value="ABC_transporter-like_ATP-bd"/>
</dbReference>
<feature type="domain" description="ABC transporter" evidence="6">
    <location>
        <begin position="4"/>
        <end position="255"/>
    </location>
</feature>
<dbReference type="SMART" id="SM00382">
    <property type="entry name" value="AAA"/>
    <property type="match status" value="1"/>
</dbReference>
<proteinExistence type="predicted"/>
<reference evidence="7" key="1">
    <citation type="journal article" date="2020" name="J. ISSAAS">
        <title>Lactobacilli and other gastrointestinal microbiota of Peromyscus leucopus, reservoir host for agents of Lyme disease and other zoonoses in North America.</title>
        <authorList>
            <person name="Milovic A."/>
            <person name="Bassam K."/>
            <person name="Shao H."/>
            <person name="Chatzistamou I."/>
            <person name="Tufts D.M."/>
            <person name="Diuk-Wasser M."/>
            <person name="Barbour A.G."/>
        </authorList>
    </citation>
    <scope>NUCLEOTIDE SEQUENCE</scope>
    <source>
        <strain evidence="7">LL50</strain>
    </source>
</reference>
<dbReference type="PROSITE" id="PS50893">
    <property type="entry name" value="ABC_TRANSPORTER_2"/>
    <property type="match status" value="1"/>
</dbReference>
<accession>A0A650F5H0</accession>